<dbReference type="InterPro" id="IPR005113">
    <property type="entry name" value="uDENN_dom"/>
</dbReference>
<dbReference type="AlphaFoldDB" id="A0A1J4KAS6"/>
<accession>A0A1J4KAS6</accession>
<dbReference type="EMBL" id="MLAK01000664">
    <property type="protein sequence ID" value="OHT08535.1"/>
    <property type="molecule type" value="Genomic_DNA"/>
</dbReference>
<dbReference type="VEuPathDB" id="TrichDB:TRFO_22866"/>
<evidence type="ECO:0000313" key="2">
    <source>
        <dbReference type="EMBL" id="OHT08535.1"/>
    </source>
</evidence>
<keyword evidence="3" id="KW-1185">Reference proteome</keyword>
<organism evidence="2 3">
    <name type="scientific">Tritrichomonas foetus</name>
    <dbReference type="NCBI Taxonomy" id="1144522"/>
    <lineage>
        <taxon>Eukaryota</taxon>
        <taxon>Metamonada</taxon>
        <taxon>Parabasalia</taxon>
        <taxon>Tritrichomonadida</taxon>
        <taxon>Tritrichomonadidae</taxon>
        <taxon>Tritrichomonas</taxon>
    </lineage>
</organism>
<dbReference type="InterPro" id="IPR037516">
    <property type="entry name" value="Tripartite_DENN"/>
</dbReference>
<feature type="domain" description="UDENN" evidence="1">
    <location>
        <begin position="81"/>
        <end position="565"/>
    </location>
</feature>
<dbReference type="OrthoDB" id="10266080at2759"/>
<gene>
    <name evidence="2" type="ORF">TRFO_22866</name>
</gene>
<dbReference type="InterPro" id="IPR001194">
    <property type="entry name" value="cDENN_dom"/>
</dbReference>
<reference evidence="2" key="1">
    <citation type="submission" date="2016-10" db="EMBL/GenBank/DDBJ databases">
        <authorList>
            <person name="Benchimol M."/>
            <person name="Almeida L.G."/>
            <person name="Vasconcelos A.T."/>
            <person name="Perreira-Neves A."/>
            <person name="Rosa I.A."/>
            <person name="Tasca T."/>
            <person name="Bogo M.R."/>
            <person name="de Souza W."/>
        </authorList>
    </citation>
    <scope>NUCLEOTIDE SEQUENCE [LARGE SCALE GENOMIC DNA]</scope>
    <source>
        <strain evidence="2">K</strain>
    </source>
</reference>
<protein>
    <recommendedName>
        <fullName evidence="1">UDENN domain-containing protein</fullName>
    </recommendedName>
</protein>
<dbReference type="Gene3D" id="3.30.450.200">
    <property type="match status" value="1"/>
</dbReference>
<proteinExistence type="predicted"/>
<dbReference type="GeneID" id="94837524"/>
<dbReference type="Pfam" id="PF03456">
    <property type="entry name" value="uDENN"/>
    <property type="match status" value="1"/>
</dbReference>
<dbReference type="RefSeq" id="XP_068361671.1">
    <property type="nucleotide sequence ID" value="XM_068502820.1"/>
</dbReference>
<dbReference type="Proteomes" id="UP000179807">
    <property type="component" value="Unassembled WGS sequence"/>
</dbReference>
<dbReference type="SMART" id="SM00800">
    <property type="entry name" value="uDENN"/>
    <property type="match status" value="1"/>
</dbReference>
<sequence length="597" mass="68677">MSILAGGEDIDVVDPYANRIEAPSPKHMGRRTKTLDFVPSNLTNFDDSIHHSITQRRMNQFEHNPSLLFQDPNSHDDHLYDQFLIIGLPPQSDPEESEPSPKILFMYPSSPAIFESNEYEQLPLFCFPNGFQKYDRFKKIIYQFVFKLKESKGSTIYGICIQMSVNRLSHKLFFADEVSREYPFCFCFLTRNPVLAPNMMYLSFLTLWMTHQTEPIRHKQFAKCFNVSSSDMLVRLPNLVNTAGCLKNPNFKVPIPFMAELAFYRSLQINNTDIQRIRLSNNLNVFLPETNGSLNNIFYPSLSVLFSNLSLRHIIKLYSLIILEAHIVFMSRDVHVLTLSVLSAVELAAPFELNAMVMPVLPKDSSYLQLLDSPCPYIIGLVKDDVGYRIPAGVTVVDLDHDTINDPDKNPDFPFVSKFEHKLAEILKENEPSVLVPPKVLYKGVFKKTDPYINPKYVDFIKHTENFTVPRFYIDLRPPKYVFTEKVVTELVKAFETVLSPLAESLVWACLVTDTTDVNNPITVFNRDLFLASCEPHTVKFFDNFLNTTVFQRFCDQKIDEKEATVANTVKHHSKRKRRGEALPDFILGEMYYGESH</sequence>
<dbReference type="PANTHER" id="PTHR15288:SF0">
    <property type="entry name" value="UDENN DOMAIN-CONTAINING PROTEIN"/>
    <property type="match status" value="1"/>
</dbReference>
<dbReference type="Gene3D" id="3.40.50.11500">
    <property type="match status" value="1"/>
</dbReference>
<dbReference type="Pfam" id="PF02141">
    <property type="entry name" value="DENN"/>
    <property type="match status" value="1"/>
</dbReference>
<comment type="caution">
    <text evidence="2">The sequence shown here is derived from an EMBL/GenBank/DDBJ whole genome shotgun (WGS) entry which is preliminary data.</text>
</comment>
<dbReference type="InterPro" id="IPR051942">
    <property type="entry name" value="DENN_domain_containing_2"/>
</dbReference>
<dbReference type="PANTHER" id="PTHR15288">
    <property type="entry name" value="DENN DOMAIN-CONTAINING PROTEIN 2"/>
    <property type="match status" value="1"/>
</dbReference>
<dbReference type="SMART" id="SM00799">
    <property type="entry name" value="DENN"/>
    <property type="match status" value="1"/>
</dbReference>
<dbReference type="PROSITE" id="PS50211">
    <property type="entry name" value="DENN"/>
    <property type="match status" value="1"/>
</dbReference>
<name>A0A1J4KAS6_9EUKA</name>
<dbReference type="InterPro" id="IPR043153">
    <property type="entry name" value="DENN_C"/>
</dbReference>
<evidence type="ECO:0000259" key="1">
    <source>
        <dbReference type="PROSITE" id="PS50211"/>
    </source>
</evidence>
<evidence type="ECO:0000313" key="3">
    <source>
        <dbReference type="Proteomes" id="UP000179807"/>
    </source>
</evidence>